<feature type="region of interest" description="Disordered" evidence="4">
    <location>
        <begin position="293"/>
        <end position="312"/>
    </location>
</feature>
<dbReference type="InterPro" id="IPR029063">
    <property type="entry name" value="SAM-dependent_MTases_sf"/>
</dbReference>
<keyword evidence="3" id="KW-0949">S-adenosyl-L-methionine</keyword>
<dbReference type="GO" id="GO:0002130">
    <property type="term" value="P:wobble position ribose methylation"/>
    <property type="evidence" value="ECO:0007669"/>
    <property type="project" value="EnsemblFungi"/>
</dbReference>
<sequence>MTINSKDKRDVYYFMSKQNNYRARSIYKLKQIDEKYKIFQSIKNVKHNVIDLCAAPGSWSQYLSELHGKSIDRIIAVDLQDMVPIENVKIYKADITDSAFINEVSKYNVDVIICDGAPDVTGYSDIDLYAQIDLLKACLTIINKINLNILIKNRLDMNKNSVTLVNTFVTKIFRNKFTKYVVRHFRKYFKDVFLTKPRASRANSTECFMVCRGICKEKYMSIIKEEDSLYNKTTDNLLDNMENSDFIDKVMDILTETIDFTDDFEEIEVDICGYGEPDPDYYVEEVVKGENYKNSKPIDAPYNDVLKQKRNQ</sequence>
<dbReference type="InterPro" id="IPR002877">
    <property type="entry name" value="RNA_MeTrfase_FtsJ_dom"/>
</dbReference>
<dbReference type="SUPFAM" id="SSF53335">
    <property type="entry name" value="S-adenosyl-L-methionine-dependent methyltransferases"/>
    <property type="match status" value="1"/>
</dbReference>
<keyword evidence="7" id="KW-1185">Reference proteome</keyword>
<organism evidence="6 7">
    <name type="scientific">Ecytonucleospora hepatopenaei</name>
    <dbReference type="NCBI Taxonomy" id="646526"/>
    <lineage>
        <taxon>Eukaryota</taxon>
        <taxon>Fungi</taxon>
        <taxon>Fungi incertae sedis</taxon>
        <taxon>Microsporidia</taxon>
        <taxon>Enterocytozoonidae</taxon>
        <taxon>Ecytonucleospora</taxon>
    </lineage>
</organism>
<accession>A0A1W0E459</accession>
<gene>
    <name evidence="6" type="primary">FTSJ1</name>
    <name evidence="6" type="ORF">EHP00_516</name>
</gene>
<dbReference type="GO" id="GO:0106340">
    <property type="term" value="F:tRNA (guanosine(34)-2'-O)-methyltransferase activity"/>
    <property type="evidence" value="ECO:0007669"/>
    <property type="project" value="EnsemblFungi"/>
</dbReference>
<dbReference type="GO" id="GO:0106050">
    <property type="term" value="F:tRNA 2'-O-methyltransferase activity"/>
    <property type="evidence" value="ECO:0007669"/>
    <property type="project" value="EnsemblFungi"/>
</dbReference>
<dbReference type="InterPro" id="IPR015507">
    <property type="entry name" value="rRNA-MeTfrase_E"/>
</dbReference>
<dbReference type="OrthoDB" id="289250at2759"/>
<dbReference type="EMBL" id="MNPJ01000023">
    <property type="protein sequence ID" value="OQS54002.1"/>
    <property type="molecule type" value="Genomic_DNA"/>
</dbReference>
<dbReference type="Gene3D" id="3.40.50.150">
    <property type="entry name" value="Vaccinia Virus protein VP39"/>
    <property type="match status" value="1"/>
</dbReference>
<evidence type="ECO:0000259" key="5">
    <source>
        <dbReference type="Pfam" id="PF01728"/>
    </source>
</evidence>
<evidence type="ECO:0000256" key="1">
    <source>
        <dbReference type="ARBA" id="ARBA00022603"/>
    </source>
</evidence>
<dbReference type="GO" id="GO:0005737">
    <property type="term" value="C:cytoplasm"/>
    <property type="evidence" value="ECO:0007669"/>
    <property type="project" value="EnsemblFungi"/>
</dbReference>
<evidence type="ECO:0000256" key="2">
    <source>
        <dbReference type="ARBA" id="ARBA00022679"/>
    </source>
</evidence>
<proteinExistence type="inferred from homology"/>
<keyword evidence="1" id="KW-0489">Methyltransferase</keyword>
<dbReference type="STRING" id="646526.A0A1W0E459"/>
<keyword evidence="2" id="KW-0808">Transferase</keyword>
<dbReference type="PANTHER" id="PTHR10920:SF12">
    <property type="entry name" value="TRNA (CYTIDINE(32)_GUANOSINE(34)-2'-O)-METHYLTRANSFERASE-RELATED"/>
    <property type="match status" value="1"/>
</dbReference>
<evidence type="ECO:0000256" key="3">
    <source>
        <dbReference type="ARBA" id="ARBA00022691"/>
    </source>
</evidence>
<reference evidence="6 7" key="1">
    <citation type="journal article" date="2017" name="Environ. Microbiol.">
        <title>Decay of the glycolytic pathway and adaptation to intranuclear parasitism within Enterocytozoonidae microsporidia.</title>
        <authorList>
            <person name="Wiredu Boakye D."/>
            <person name="Jaroenlak P."/>
            <person name="Prachumwat A."/>
            <person name="Williams T.A."/>
            <person name="Bateman K.S."/>
            <person name="Itsathitphaisarn O."/>
            <person name="Sritunyalucksana K."/>
            <person name="Paszkiewicz K.H."/>
            <person name="Moore K.A."/>
            <person name="Stentiford G.D."/>
            <person name="Williams B.A."/>
        </authorList>
    </citation>
    <scope>NUCLEOTIDE SEQUENCE [LARGE SCALE GENOMIC DNA]</scope>
    <source>
        <strain evidence="6 7">TH1</strain>
    </source>
</reference>
<dbReference type="VEuPathDB" id="MicrosporidiaDB:EHP00_516"/>
<dbReference type="Pfam" id="PF01728">
    <property type="entry name" value="FtsJ"/>
    <property type="match status" value="1"/>
</dbReference>
<dbReference type="InterPro" id="IPR050082">
    <property type="entry name" value="RNA_methyltr_RlmE"/>
</dbReference>
<dbReference type="GO" id="GO:0002181">
    <property type="term" value="P:cytoplasmic translation"/>
    <property type="evidence" value="ECO:0007669"/>
    <property type="project" value="EnsemblFungi"/>
</dbReference>
<dbReference type="Proteomes" id="UP000192758">
    <property type="component" value="Unassembled WGS sequence"/>
</dbReference>
<name>A0A1W0E459_9MICR</name>
<evidence type="ECO:0000313" key="7">
    <source>
        <dbReference type="Proteomes" id="UP000192758"/>
    </source>
</evidence>
<dbReference type="HAMAP" id="MF_01547">
    <property type="entry name" value="RNA_methyltr_E"/>
    <property type="match status" value="1"/>
</dbReference>
<protein>
    <submittedName>
        <fullName evidence="6">FTSJ1</fullName>
    </submittedName>
</protein>
<evidence type="ECO:0000313" key="6">
    <source>
        <dbReference type="EMBL" id="OQS54002.1"/>
    </source>
</evidence>
<evidence type="ECO:0000256" key="4">
    <source>
        <dbReference type="SAM" id="MobiDB-lite"/>
    </source>
</evidence>
<feature type="domain" description="Ribosomal RNA methyltransferase FtsJ" evidence="5">
    <location>
        <begin position="21"/>
        <end position="213"/>
    </location>
</feature>
<comment type="caution">
    <text evidence="6">The sequence shown here is derived from an EMBL/GenBank/DDBJ whole genome shotgun (WGS) entry which is preliminary data.</text>
</comment>
<dbReference type="PANTHER" id="PTHR10920">
    <property type="entry name" value="RIBOSOMAL RNA METHYLTRANSFERASE"/>
    <property type="match status" value="1"/>
</dbReference>
<dbReference type="AlphaFoldDB" id="A0A1W0E459"/>